<dbReference type="PhylomeDB" id="A4WM52"/>
<name>A4WM52_PYRAR</name>
<keyword evidence="3 6" id="KW-0963">Cytoplasm</keyword>
<organism evidence="8 9">
    <name type="scientific">Pyrobaculum arsenaticum (strain DSM 13514 / JCM 11321 / PZ6)</name>
    <dbReference type="NCBI Taxonomy" id="340102"/>
    <lineage>
        <taxon>Archaea</taxon>
        <taxon>Thermoproteota</taxon>
        <taxon>Thermoprotei</taxon>
        <taxon>Thermoproteales</taxon>
        <taxon>Thermoproteaceae</taxon>
        <taxon>Pyrobaculum</taxon>
    </lineage>
</organism>
<sequence>MRGGEIVKNPNCSASPMATEQTILVGKKPATNYVIATVMAFNAGVKKVVLKARGAAISKAVSTAVMVRDRFLPGKVQIKDVKLLSDKVQGQGGRERTVAAVEIVLEMA</sequence>
<evidence type="ECO:0000256" key="1">
    <source>
        <dbReference type="ARBA" id="ARBA00008018"/>
    </source>
</evidence>
<keyword evidence="4 6" id="KW-0226">DNA condensation</keyword>
<dbReference type="PIRSF" id="PIRSF028732">
    <property type="entry name" value="Alba"/>
    <property type="match status" value="1"/>
</dbReference>
<dbReference type="SUPFAM" id="SSF82704">
    <property type="entry name" value="AlbA-like"/>
    <property type="match status" value="1"/>
</dbReference>
<feature type="modified residue" description="N6-acetyllysine" evidence="6">
    <location>
        <position position="27"/>
    </location>
</feature>
<dbReference type="Proteomes" id="UP000001567">
    <property type="component" value="Chromosome"/>
</dbReference>
<accession>A4WM52</accession>
<dbReference type="InterPro" id="IPR002775">
    <property type="entry name" value="DNA/RNA-bd_Alba-like"/>
</dbReference>
<dbReference type="Pfam" id="PF01918">
    <property type="entry name" value="Alba"/>
    <property type="match status" value="1"/>
</dbReference>
<comment type="function">
    <text evidence="6">Binds double-stranded DNA tightly but without sequence specificity. Involved in DNA compaction.</text>
</comment>
<dbReference type="KEGG" id="pas:Pars_1922"/>
<dbReference type="GO" id="GO:0005737">
    <property type="term" value="C:cytoplasm"/>
    <property type="evidence" value="ECO:0007669"/>
    <property type="project" value="UniProtKB-SubCell"/>
</dbReference>
<keyword evidence="5 6" id="KW-0238">DNA-binding</keyword>
<comment type="PTM">
    <text evidence="6">Acetylated. Acetylation at Lys-27 decreases DNA-binding affinity.</text>
</comment>
<evidence type="ECO:0000256" key="5">
    <source>
        <dbReference type="ARBA" id="ARBA00023125"/>
    </source>
</evidence>
<evidence type="ECO:0000256" key="4">
    <source>
        <dbReference type="ARBA" id="ARBA00023067"/>
    </source>
</evidence>
<dbReference type="NCBIfam" id="NF003088">
    <property type="entry name" value="PRK04015.1"/>
    <property type="match status" value="1"/>
</dbReference>
<evidence type="ECO:0000259" key="7">
    <source>
        <dbReference type="Pfam" id="PF01918"/>
    </source>
</evidence>
<dbReference type="HAMAP" id="MF_01122">
    <property type="entry name" value="AlbA"/>
    <property type="match status" value="1"/>
</dbReference>
<evidence type="ECO:0000313" key="8">
    <source>
        <dbReference type="EMBL" id="ABP51469.1"/>
    </source>
</evidence>
<dbReference type="AlphaFoldDB" id="A4WM52"/>
<protein>
    <recommendedName>
        <fullName evidence="6">DNA/RNA-binding protein Alba</fullName>
    </recommendedName>
</protein>
<reference evidence="8 9" key="1">
    <citation type="submission" date="2007-04" db="EMBL/GenBank/DDBJ databases">
        <title>Complete sequence of Pyrobaculum arsenaticum DSM 13514.</title>
        <authorList>
            <consortium name="US DOE Joint Genome Institute"/>
            <person name="Copeland A."/>
            <person name="Lucas S."/>
            <person name="Lapidus A."/>
            <person name="Barry K."/>
            <person name="Glavina del Rio T."/>
            <person name="Dalin E."/>
            <person name="Tice H."/>
            <person name="Pitluck S."/>
            <person name="Chain P."/>
            <person name="Malfatti S."/>
            <person name="Shin M."/>
            <person name="Vergez L."/>
            <person name="Schmutz J."/>
            <person name="Larimer F."/>
            <person name="Land M."/>
            <person name="Hauser L."/>
            <person name="Kyrpides N."/>
            <person name="Mikhailova N."/>
            <person name="Cozen A.E."/>
            <person name="Fitz-Gibbon S.T."/>
            <person name="House C.H."/>
            <person name="Saltikov C."/>
            <person name="Lowe T.M."/>
            <person name="Richardson P."/>
        </authorList>
    </citation>
    <scope>NUCLEOTIDE SEQUENCE [LARGE SCALE GENOMIC DNA]</scope>
    <source>
        <strain evidence="9">ATCC 700994 / DSM 13514 / JCM 11321 / PZ6</strain>
    </source>
</reference>
<evidence type="ECO:0000256" key="2">
    <source>
        <dbReference type="ARBA" id="ARBA00022454"/>
    </source>
</evidence>
<dbReference type="GO" id="GO:0003723">
    <property type="term" value="F:RNA binding"/>
    <property type="evidence" value="ECO:0007669"/>
    <property type="project" value="InterPro"/>
</dbReference>
<dbReference type="STRING" id="340102.Pars_1922"/>
<comment type="similarity">
    <text evidence="1 6">Belongs to the histone-like Alba family.</text>
</comment>
<evidence type="ECO:0000256" key="3">
    <source>
        <dbReference type="ARBA" id="ARBA00022490"/>
    </source>
</evidence>
<evidence type="ECO:0000313" key="9">
    <source>
        <dbReference type="Proteomes" id="UP000001567"/>
    </source>
</evidence>
<keyword evidence="6" id="KW-0007">Acetylation</keyword>
<dbReference type="Gene3D" id="3.30.110.20">
    <property type="entry name" value="Alba-like domain"/>
    <property type="match status" value="1"/>
</dbReference>
<dbReference type="InterPro" id="IPR036882">
    <property type="entry name" value="Alba-like_dom_sf"/>
</dbReference>
<keyword evidence="2 6" id="KW-0158">Chromosome</keyword>
<evidence type="ECO:0000256" key="6">
    <source>
        <dbReference type="HAMAP-Rule" id="MF_01122"/>
    </source>
</evidence>
<dbReference type="EMBL" id="CP000660">
    <property type="protein sequence ID" value="ABP51469.1"/>
    <property type="molecule type" value="Genomic_DNA"/>
</dbReference>
<dbReference type="GO" id="GO:0003690">
    <property type="term" value="F:double-stranded DNA binding"/>
    <property type="evidence" value="ECO:0007669"/>
    <property type="project" value="UniProtKB-UniRule"/>
</dbReference>
<feature type="domain" description="DNA/RNA-binding protein Alba-like" evidence="7">
    <location>
        <begin position="22"/>
        <end position="82"/>
    </location>
</feature>
<dbReference type="GO" id="GO:0005694">
    <property type="term" value="C:chromosome"/>
    <property type="evidence" value="ECO:0007669"/>
    <property type="project" value="UniProtKB-SubCell"/>
</dbReference>
<dbReference type="GO" id="GO:0030261">
    <property type="term" value="P:chromosome condensation"/>
    <property type="evidence" value="ECO:0007669"/>
    <property type="project" value="UniProtKB-KW"/>
</dbReference>
<dbReference type="HOGENOM" id="CLU_110989_1_0_2"/>
<gene>
    <name evidence="6" type="primary">albA</name>
    <name evidence="8" type="ordered locus">Pars_1922</name>
</gene>
<comment type="subcellular location">
    <subcellularLocation>
        <location evidence="6">Cytoplasm</location>
    </subcellularLocation>
    <subcellularLocation>
        <location evidence="6">Chromosome</location>
    </subcellularLocation>
</comment>
<dbReference type="NCBIfam" id="TIGR00285">
    <property type="entry name" value="DNA-binding protein Alba"/>
    <property type="match status" value="1"/>
</dbReference>
<dbReference type="InterPro" id="IPR013795">
    <property type="entry name" value="DNA/RNA-bd_Alba"/>
</dbReference>
<proteinExistence type="inferred from homology"/>